<protein>
    <submittedName>
        <fullName evidence="2">Glycogen phosphorylase</fullName>
        <ecNumber evidence="2">2.4.1.1</ecNumber>
    </submittedName>
</protein>
<keyword evidence="2" id="KW-0328">Glycosyltransferase</keyword>
<dbReference type="GO" id="GO:0008184">
    <property type="term" value="F:glycogen phosphorylase activity"/>
    <property type="evidence" value="ECO:0007669"/>
    <property type="project" value="InterPro"/>
</dbReference>
<dbReference type="RefSeq" id="WP_013935034.1">
    <property type="nucleotide sequence ID" value="NC_015710.1"/>
</dbReference>
<proteinExistence type="inferred from homology"/>
<dbReference type="GO" id="GO:0030170">
    <property type="term" value="F:pyridoxal phosphate binding"/>
    <property type="evidence" value="ECO:0007669"/>
    <property type="project" value="InterPro"/>
</dbReference>
<dbReference type="EC" id="2.4.1.1" evidence="2"/>
<name>F8L2V4_SIMNZ</name>
<dbReference type="eggNOG" id="COG0058">
    <property type="taxonomic scope" value="Bacteria"/>
</dbReference>
<keyword evidence="2" id="KW-0614">Plasmid</keyword>
<dbReference type="PANTHER" id="PTHR42655:SF1">
    <property type="entry name" value="GLYCOGEN PHOSPHORYLASE"/>
    <property type="match status" value="1"/>
</dbReference>
<dbReference type="PANTHER" id="PTHR42655">
    <property type="entry name" value="GLYCOGEN PHOSPHORYLASE"/>
    <property type="match status" value="1"/>
</dbReference>
<evidence type="ECO:0000313" key="3">
    <source>
        <dbReference type="Proteomes" id="UP000000496"/>
    </source>
</evidence>
<dbReference type="InterPro" id="IPR052182">
    <property type="entry name" value="Glycogen/Maltodextrin_Phosph"/>
</dbReference>
<dbReference type="InterPro" id="IPR011834">
    <property type="entry name" value="Agluc_phsphrylas"/>
</dbReference>
<dbReference type="GO" id="GO:0005975">
    <property type="term" value="P:carbohydrate metabolic process"/>
    <property type="evidence" value="ECO:0007669"/>
    <property type="project" value="InterPro"/>
</dbReference>
<evidence type="ECO:0000256" key="1">
    <source>
        <dbReference type="ARBA" id="ARBA00006047"/>
    </source>
</evidence>
<dbReference type="EMBL" id="FR872581">
    <property type="protein sequence ID" value="CCB87800.1"/>
    <property type="molecule type" value="Genomic_DNA"/>
</dbReference>
<organism evidence="2 3">
    <name type="scientific">Simkania negevensis (strain ATCC VR-1471 / DSM 27360 / Z)</name>
    <dbReference type="NCBI Taxonomy" id="331113"/>
    <lineage>
        <taxon>Bacteria</taxon>
        <taxon>Pseudomonadati</taxon>
        <taxon>Chlamydiota</taxon>
        <taxon>Chlamydiia</taxon>
        <taxon>Parachlamydiales</taxon>
        <taxon>Simkaniaceae</taxon>
        <taxon>Simkania</taxon>
    </lineage>
</organism>
<reference evidence="2 3" key="2">
    <citation type="journal article" date="2011" name="Mol. Biol. Evol.">
        <title>Unity in variety--the pan-genome of the Chlamydiae.</title>
        <authorList>
            <person name="Collingro A."/>
            <person name="Tischler P."/>
            <person name="Weinmaier T."/>
            <person name="Penz T."/>
            <person name="Heinz E."/>
            <person name="Brunham R.C."/>
            <person name="Read T.D."/>
            <person name="Bavoil P.M."/>
            <person name="Sachse K."/>
            <person name="Kahane S."/>
            <person name="Friedman M.G."/>
            <person name="Rattei T."/>
            <person name="Myers G.S."/>
            <person name="Horn M."/>
        </authorList>
    </citation>
    <scope>NUCLEOTIDE SEQUENCE [LARGE SCALE GENOMIC DNA]</scope>
    <source>
        <strain evidence="3">ATCC VR-1471 / Z</strain>
        <plasmid evidence="2 3">pSn</plasmid>
    </source>
</reference>
<dbReference type="KEGG" id="sng:SNE_B24410"/>
<comment type="similarity">
    <text evidence="1">Belongs to the glycogen phosphorylase family.</text>
</comment>
<geneLocation type="plasmid" evidence="2 3">
    <name>pSn</name>
</geneLocation>
<evidence type="ECO:0000313" key="2">
    <source>
        <dbReference type="EMBL" id="CCB87800.1"/>
    </source>
</evidence>
<dbReference type="HOGENOM" id="CLU_015112_1_0_0"/>
<dbReference type="NCBIfam" id="TIGR02094">
    <property type="entry name" value="more_P_ylases"/>
    <property type="match status" value="1"/>
</dbReference>
<dbReference type="SUPFAM" id="SSF53756">
    <property type="entry name" value="UDP-Glycosyltransferase/glycogen phosphorylase"/>
    <property type="match status" value="1"/>
</dbReference>
<sequence length="566" mass="65009">MIMSQHRKIAYFSMEIALEEALPTYSGGLGVLAGDTIFAALDLKVPMIAVTLLYRKGYFNQKLDSKGWQEETPVEWIIEEFLEELPERITLEIDNRKIQVRAWKFEIKSLTNFSIPILFLDTNLPENTEGDRALSDYLYGGDEYYRLCQEVLLGIGGVKMLRALGYQDLERFHMNEGHASLLTLELLEESRKQSGRDAVSEEDIENVKRKCVFTTHTPVAAAHSKFPMELVTRVFSNREVFSRKDIFCCEGVLNLTYLALNLSHYVNGVAKKHGETSNLMFGHYSIDSITNGINITRWVSPSFQALYDRHIPSWKEDNFSLRYALNIPKDGVWQAHMQAKKELIQYVNENTNIEMNQDVLTIGFARRAAAYKRGDLLFQDMERLKSMVKEKGNIQIIFAGKAHPQDQEGKELIQRIYRAKEFLKNDVHIVYLENYDLELAKLITSGVDLWLNTPQTPMEASGTSGMKAAVNAVPSLSILDGWWIEGCIEGITGWSIADDNQKNESKNNTREDAFWLYEKLGKVIIPMFYEEREKFISIMQHCIALNGSFFNSQRLLQQYVLNAYFK</sequence>
<dbReference type="InterPro" id="IPR000811">
    <property type="entry name" value="Glyco_trans_35"/>
</dbReference>
<keyword evidence="3" id="KW-1185">Reference proteome</keyword>
<dbReference type="AlphaFoldDB" id="F8L2V4"/>
<gene>
    <name evidence="2" type="primary">glgP</name>
    <name evidence="2" type="ordered locus">SNE_B24410</name>
</gene>
<dbReference type="Gene3D" id="3.40.50.2000">
    <property type="entry name" value="Glycogen Phosphorylase B"/>
    <property type="match status" value="3"/>
</dbReference>
<dbReference type="Proteomes" id="UP000000496">
    <property type="component" value="Plasmid pSn"/>
</dbReference>
<accession>F8L2V4</accession>
<reference key="1">
    <citation type="journal article" date="2011" name="Mol. Biol. Evol.">
        <title>Unity in variety -- the pan-genome of the Chlamydiae.</title>
        <authorList>
            <person name="Collingro A."/>
            <person name="Tischler P."/>
            <person name="Weinmaier T."/>
            <person name="Penz T."/>
            <person name="Heinz E."/>
            <person name="Brunham R.C."/>
            <person name="Read T.D."/>
            <person name="Bavoil P.M."/>
            <person name="Sachse K."/>
            <person name="Kahane S."/>
            <person name="Friedman M.G."/>
            <person name="Rattei T."/>
            <person name="Myers G.S.A."/>
            <person name="Horn M."/>
        </authorList>
    </citation>
    <scope>NUCLEOTIDE SEQUENCE</scope>
    <source>
        <strain>Z</strain>
    </source>
</reference>
<keyword evidence="2" id="KW-0808">Transferase</keyword>
<dbReference type="Pfam" id="PF00343">
    <property type="entry name" value="Phosphorylase"/>
    <property type="match status" value="1"/>
</dbReference>